<gene>
    <name evidence="1" type="ORF">HLA99_04260</name>
</gene>
<keyword evidence="2" id="KW-1185">Reference proteome</keyword>
<dbReference type="RefSeq" id="WP_167034741.1">
    <property type="nucleotide sequence ID" value="NZ_BAAANA010000002.1"/>
</dbReference>
<organism evidence="1 2">
    <name type="scientific">Microbacterium ulmi</name>
    <dbReference type="NCBI Taxonomy" id="179095"/>
    <lineage>
        <taxon>Bacteria</taxon>
        <taxon>Bacillati</taxon>
        <taxon>Actinomycetota</taxon>
        <taxon>Actinomycetes</taxon>
        <taxon>Micrococcales</taxon>
        <taxon>Microbacteriaceae</taxon>
        <taxon>Microbacterium</taxon>
    </lineage>
</organism>
<reference evidence="1 2" key="1">
    <citation type="submission" date="2020-05" db="EMBL/GenBank/DDBJ databases">
        <title>MicrobeNet Type strains.</title>
        <authorList>
            <person name="Nicholson A.C."/>
        </authorList>
    </citation>
    <scope>NUCLEOTIDE SEQUENCE [LARGE SCALE GENOMIC DNA]</scope>
    <source>
        <strain evidence="1 2">JCM 14282</strain>
    </source>
</reference>
<sequence>MTTVVRSRSGNEARGTLPRNPILQLAASAPGWGYERAIASDDEQARELRLTLPRESTTDTVVATSAAVALGVLPLIGSALSTTFQSAVQAVSQREMEAWLARMAEVVDSLAHLTNLRVDGVVGDGQFYQSLVRASRAAQETTDATKLNQIEAGVAHSGSWTQRPPLLERTLMRLLVQFEPEQVEFLQLVNDPRRYALAHPELGEKFSLHDVYKQVLGVADAGSFEIIGRQLNDLYMSGMMRAGFGPTFVPLRENKGEFALTDLGIELVRYCARVREFPAEGRS</sequence>
<name>A0A7Y2PZ98_9MICO</name>
<evidence type="ECO:0000313" key="2">
    <source>
        <dbReference type="Proteomes" id="UP000543598"/>
    </source>
</evidence>
<dbReference type="EMBL" id="JABEMB010000003">
    <property type="protein sequence ID" value="NNH03068.1"/>
    <property type="molecule type" value="Genomic_DNA"/>
</dbReference>
<accession>A0A7Y2PZ98</accession>
<proteinExistence type="predicted"/>
<comment type="caution">
    <text evidence="1">The sequence shown here is derived from an EMBL/GenBank/DDBJ whole genome shotgun (WGS) entry which is preliminary data.</text>
</comment>
<dbReference type="AlphaFoldDB" id="A0A7Y2PZ98"/>
<protein>
    <submittedName>
        <fullName evidence="1">Uncharacterized protein</fullName>
    </submittedName>
</protein>
<evidence type="ECO:0000313" key="1">
    <source>
        <dbReference type="EMBL" id="NNH03068.1"/>
    </source>
</evidence>
<dbReference type="Proteomes" id="UP000543598">
    <property type="component" value="Unassembled WGS sequence"/>
</dbReference>